<dbReference type="InterPro" id="IPR011990">
    <property type="entry name" value="TPR-like_helical_dom_sf"/>
</dbReference>
<dbReference type="SUPFAM" id="SSF81901">
    <property type="entry name" value="HCP-like"/>
    <property type="match status" value="1"/>
</dbReference>
<dbReference type="EMBL" id="FNGW01000002">
    <property type="protein sequence ID" value="SDL57786.1"/>
    <property type="molecule type" value="Genomic_DNA"/>
</dbReference>
<accession>A0A1G9L7K5</accession>
<keyword evidence="2" id="KW-1185">Reference proteome</keyword>
<evidence type="ECO:0000313" key="1">
    <source>
        <dbReference type="EMBL" id="SDL57786.1"/>
    </source>
</evidence>
<dbReference type="Gene3D" id="1.25.40.10">
    <property type="entry name" value="Tetratricopeptide repeat domain"/>
    <property type="match status" value="1"/>
</dbReference>
<protein>
    <recommendedName>
        <fullName evidence="3">Sel1 repeat-containing protein</fullName>
    </recommendedName>
</protein>
<dbReference type="InterPro" id="IPR006597">
    <property type="entry name" value="Sel1-like"/>
</dbReference>
<evidence type="ECO:0008006" key="3">
    <source>
        <dbReference type="Google" id="ProtNLM"/>
    </source>
</evidence>
<evidence type="ECO:0000313" key="2">
    <source>
        <dbReference type="Proteomes" id="UP000199068"/>
    </source>
</evidence>
<dbReference type="SMART" id="SM00671">
    <property type="entry name" value="SEL1"/>
    <property type="match status" value="2"/>
</dbReference>
<name>A0A1G9L7K5_9FIRM</name>
<dbReference type="Proteomes" id="UP000199068">
    <property type="component" value="Unassembled WGS sequence"/>
</dbReference>
<reference evidence="1 2" key="1">
    <citation type="submission" date="2016-10" db="EMBL/GenBank/DDBJ databases">
        <authorList>
            <person name="de Groot N.N."/>
        </authorList>
    </citation>
    <scope>NUCLEOTIDE SEQUENCE [LARGE SCALE GENOMIC DNA]</scope>
    <source>
        <strain evidence="1 2">DSM 797</strain>
    </source>
</reference>
<organism evidence="1 2">
    <name type="scientific">Romboutsia lituseburensis DSM 797</name>
    <dbReference type="NCBI Taxonomy" id="1121325"/>
    <lineage>
        <taxon>Bacteria</taxon>
        <taxon>Bacillati</taxon>
        <taxon>Bacillota</taxon>
        <taxon>Clostridia</taxon>
        <taxon>Peptostreptococcales</taxon>
        <taxon>Peptostreptococcaceae</taxon>
        <taxon>Romboutsia</taxon>
    </lineage>
</organism>
<dbReference type="RefSeq" id="WP_092724544.1">
    <property type="nucleotide sequence ID" value="NZ_FNGW01000002.1"/>
</dbReference>
<sequence length="271" mass="31297">MAINEIFREMFDNQKREKEIEHQKEIIKKTLESQGSMLSDFEIGMDLLEDENYEEAFILLDKCAQKDNSQAQYEVGRLLKEGLGVEKDVEKSKKYLLESYKHGFKKSGLLLREMRYQEQGQLDKKINTDFNTKHSELGFKIDMPIDWIELDSKNKACFDAIAIDNFNGDVIFNIKMQVFLIEIPDNMTGCVSLDRVANNMGCIESVDFNNGNCNGKLICGEGIDGTCNYIFISKGKRGVYDVRVIVDKYLEPIYEDIIDHIIYSFDIIEKL</sequence>
<proteinExistence type="predicted"/>
<gene>
    <name evidence="1" type="ORF">SAMN04515677_102433</name>
</gene>
<dbReference type="AlphaFoldDB" id="A0A1G9L7K5"/>